<dbReference type="EMBL" id="JBBUTG010000025">
    <property type="protein sequence ID" value="MEK8034121.1"/>
    <property type="molecule type" value="Genomic_DNA"/>
</dbReference>
<sequence length="168" mass="18937">MSTSSLLLSLFQYKAWANTELFAELRKVDGEAHPAERHSAIRVLNHIHVVDRIFVAHLSGTPHTYTATNTPETPTLDELQAAVSATDQWYIDHVRALTPGQLREPVSFTFTDGARGCMSREEILLHVITHGGYHRGAVGQTMRQASVAPPRDLFTRYLHIAEPERRER</sequence>
<dbReference type="RefSeq" id="WP_341428549.1">
    <property type="nucleotide sequence ID" value="NZ_JBBUTG010000025.1"/>
</dbReference>
<evidence type="ECO:0000313" key="4">
    <source>
        <dbReference type="Proteomes" id="UP001371218"/>
    </source>
</evidence>
<dbReference type="PANTHER" id="PTHR37302:SF1">
    <property type="entry name" value="PROTEIN DINB"/>
    <property type="match status" value="1"/>
</dbReference>
<name>A0ABU9BVX1_9BURK</name>
<dbReference type="Pfam" id="PF05163">
    <property type="entry name" value="DinB"/>
    <property type="match status" value="1"/>
</dbReference>
<evidence type="ECO:0000256" key="1">
    <source>
        <dbReference type="ARBA" id="ARBA00008635"/>
    </source>
</evidence>
<proteinExistence type="inferred from homology"/>
<gene>
    <name evidence="3" type="ORF">AACH06_25125</name>
</gene>
<dbReference type="Proteomes" id="UP001371218">
    <property type="component" value="Unassembled WGS sequence"/>
</dbReference>
<keyword evidence="2" id="KW-0479">Metal-binding</keyword>
<reference evidence="3 4" key="1">
    <citation type="submission" date="2024-04" db="EMBL/GenBank/DDBJ databases">
        <title>Novel species of the genus Ideonella isolated from streams.</title>
        <authorList>
            <person name="Lu H."/>
        </authorList>
    </citation>
    <scope>NUCLEOTIDE SEQUENCE [LARGE SCALE GENOMIC DNA]</scope>
    <source>
        <strain evidence="3 4">DXS29W</strain>
    </source>
</reference>
<dbReference type="InterPro" id="IPR034660">
    <property type="entry name" value="DinB/YfiT-like"/>
</dbReference>
<dbReference type="InterPro" id="IPR007837">
    <property type="entry name" value="DinB"/>
</dbReference>
<evidence type="ECO:0000313" key="3">
    <source>
        <dbReference type="EMBL" id="MEK8034121.1"/>
    </source>
</evidence>
<dbReference type="PANTHER" id="PTHR37302">
    <property type="entry name" value="SLR1116 PROTEIN"/>
    <property type="match status" value="1"/>
</dbReference>
<comment type="caution">
    <text evidence="3">The sequence shown here is derived from an EMBL/GenBank/DDBJ whole genome shotgun (WGS) entry which is preliminary data.</text>
</comment>
<dbReference type="SUPFAM" id="SSF109854">
    <property type="entry name" value="DinB/YfiT-like putative metalloenzymes"/>
    <property type="match status" value="1"/>
</dbReference>
<comment type="similarity">
    <text evidence="1">Belongs to the DinB family.</text>
</comment>
<keyword evidence="4" id="KW-1185">Reference proteome</keyword>
<evidence type="ECO:0000256" key="2">
    <source>
        <dbReference type="ARBA" id="ARBA00022723"/>
    </source>
</evidence>
<organism evidence="3 4">
    <name type="scientific">Ideonella lacteola</name>
    <dbReference type="NCBI Taxonomy" id="2984193"/>
    <lineage>
        <taxon>Bacteria</taxon>
        <taxon>Pseudomonadati</taxon>
        <taxon>Pseudomonadota</taxon>
        <taxon>Betaproteobacteria</taxon>
        <taxon>Burkholderiales</taxon>
        <taxon>Sphaerotilaceae</taxon>
        <taxon>Ideonella</taxon>
    </lineage>
</organism>
<accession>A0ABU9BVX1</accession>
<protein>
    <submittedName>
        <fullName evidence="3">DinB family protein</fullName>
    </submittedName>
</protein>
<dbReference type="Gene3D" id="1.20.120.450">
    <property type="entry name" value="dinb family like domain"/>
    <property type="match status" value="1"/>
</dbReference>